<dbReference type="SUPFAM" id="SSF46565">
    <property type="entry name" value="Chaperone J-domain"/>
    <property type="match status" value="1"/>
</dbReference>
<dbReference type="EMBL" id="JASFZW010000012">
    <property type="protein sequence ID" value="KAK2076049.1"/>
    <property type="molecule type" value="Genomic_DNA"/>
</dbReference>
<dbReference type="PANTHER" id="PTHR23172">
    <property type="entry name" value="AUXILIN/CYCLIN G-ASSOCIATED KINASE-RELATED"/>
    <property type="match status" value="1"/>
</dbReference>
<dbReference type="GO" id="GO:0031982">
    <property type="term" value="C:vesicle"/>
    <property type="evidence" value="ECO:0007669"/>
    <property type="project" value="TreeGrafter"/>
</dbReference>
<dbReference type="Proteomes" id="UP001255856">
    <property type="component" value="Unassembled WGS sequence"/>
</dbReference>
<dbReference type="FunFam" id="1.10.287.110:FF:000002">
    <property type="entry name" value="putative tyrosine-protein phosphatase auxilin isoform X2"/>
    <property type="match status" value="1"/>
</dbReference>
<evidence type="ECO:0000256" key="1">
    <source>
        <dbReference type="SAM" id="MobiDB-lite"/>
    </source>
</evidence>
<proteinExistence type="predicted"/>
<dbReference type="GO" id="GO:0072583">
    <property type="term" value="P:clathrin-dependent endocytosis"/>
    <property type="evidence" value="ECO:0007669"/>
    <property type="project" value="TreeGrafter"/>
</dbReference>
<feature type="compositionally biased region" description="Low complexity" evidence="1">
    <location>
        <begin position="221"/>
        <end position="256"/>
    </location>
</feature>
<reference evidence="2" key="1">
    <citation type="submission" date="2021-01" db="EMBL/GenBank/DDBJ databases">
        <authorList>
            <person name="Eckstrom K.M.E."/>
        </authorList>
    </citation>
    <scope>NUCLEOTIDE SEQUENCE</scope>
    <source>
        <strain evidence="2">UVCC 0001</strain>
    </source>
</reference>
<evidence type="ECO:0008006" key="4">
    <source>
        <dbReference type="Google" id="ProtNLM"/>
    </source>
</evidence>
<dbReference type="GO" id="GO:0005737">
    <property type="term" value="C:cytoplasm"/>
    <property type="evidence" value="ECO:0007669"/>
    <property type="project" value="TreeGrafter"/>
</dbReference>
<dbReference type="GO" id="GO:0030276">
    <property type="term" value="F:clathrin binding"/>
    <property type="evidence" value="ECO:0007669"/>
    <property type="project" value="TreeGrafter"/>
</dbReference>
<dbReference type="InterPro" id="IPR036869">
    <property type="entry name" value="J_dom_sf"/>
</dbReference>
<sequence>MGTGGVLHESDAFVPGSPSHVPSQASTPRDAPPASAVPRAGTFWAAPRRPVPRPPGAADEGAPAGASSELSQRAQRAFQSSAAWFARASRKIQDSVRDLQERHGGARRAGSPGGDCEAVYRDWAAQIERQSPRTRAAMLGALSPDDRAAVERIVRARGGGAAGSPRPGSRAERSHSNRPAEAVSPRAWTPVDGAWSDGEASPLSVQETSQHLAQALREAHLGGAPEAGEALGSPVRAARPRPASPLAPRRASAEPAPEFDLMGLTDDAPRAAPAQAARKSSSADHIEALFSVAPPRPAPRAERPPRSAPLSAEEGPEPEERRRLREARLAAQRAKMAASLAEARERESAEASDKAARVAIREALAPQMDAWVSGRRDNIRALLSTLHTVLWEGSGWKAPSIADIVEDAQVKRWYMKANLVVHPDKVRQKGGSPEAVARADMIFDVLKSAWGKFETQR</sequence>
<feature type="region of interest" description="Disordered" evidence="1">
    <location>
        <begin position="97"/>
        <end position="116"/>
    </location>
</feature>
<name>A0AAD9MG46_PROWI</name>
<evidence type="ECO:0000313" key="3">
    <source>
        <dbReference type="Proteomes" id="UP001255856"/>
    </source>
</evidence>
<dbReference type="GO" id="GO:0072318">
    <property type="term" value="P:clathrin coat disassembly"/>
    <property type="evidence" value="ECO:0007669"/>
    <property type="project" value="TreeGrafter"/>
</dbReference>
<dbReference type="Gene3D" id="1.10.287.110">
    <property type="entry name" value="DnaJ domain"/>
    <property type="match status" value="1"/>
</dbReference>
<feature type="compositionally biased region" description="Polar residues" evidence="1">
    <location>
        <begin position="203"/>
        <end position="212"/>
    </location>
</feature>
<dbReference type="PANTHER" id="PTHR23172:SF19">
    <property type="entry name" value="J DOMAIN-CONTAINING PROTEIN"/>
    <property type="match status" value="1"/>
</dbReference>
<evidence type="ECO:0000313" key="2">
    <source>
        <dbReference type="EMBL" id="KAK2076049.1"/>
    </source>
</evidence>
<gene>
    <name evidence="2" type="ORF">QBZ16_001385</name>
</gene>
<dbReference type="AlphaFoldDB" id="A0AAD9MG46"/>
<accession>A0AAD9MG46</accession>
<keyword evidence="3" id="KW-1185">Reference proteome</keyword>
<feature type="region of interest" description="Disordered" evidence="1">
    <location>
        <begin position="146"/>
        <end position="265"/>
    </location>
</feature>
<feature type="region of interest" description="Disordered" evidence="1">
    <location>
        <begin position="1"/>
        <end position="72"/>
    </location>
</feature>
<organism evidence="2 3">
    <name type="scientific">Prototheca wickerhamii</name>
    <dbReference type="NCBI Taxonomy" id="3111"/>
    <lineage>
        <taxon>Eukaryota</taxon>
        <taxon>Viridiplantae</taxon>
        <taxon>Chlorophyta</taxon>
        <taxon>core chlorophytes</taxon>
        <taxon>Trebouxiophyceae</taxon>
        <taxon>Chlorellales</taxon>
        <taxon>Chlorellaceae</taxon>
        <taxon>Prototheca</taxon>
    </lineage>
</organism>
<protein>
    <recommendedName>
        <fullName evidence="4">J domain-containing protein</fullName>
    </recommendedName>
</protein>
<feature type="compositionally biased region" description="Low complexity" evidence="1">
    <location>
        <begin position="56"/>
        <end position="72"/>
    </location>
</feature>
<feature type="region of interest" description="Disordered" evidence="1">
    <location>
        <begin position="291"/>
        <end position="323"/>
    </location>
</feature>
<comment type="caution">
    <text evidence="2">The sequence shown here is derived from an EMBL/GenBank/DDBJ whole genome shotgun (WGS) entry which is preliminary data.</text>
</comment>